<dbReference type="InterPro" id="IPR009057">
    <property type="entry name" value="Homeodomain-like_sf"/>
</dbReference>
<dbReference type="GO" id="GO:0016514">
    <property type="term" value="C:SWI/SNF complex"/>
    <property type="evidence" value="ECO:0007669"/>
    <property type="project" value="UniProtKB-ARBA"/>
</dbReference>
<accession>A0AAN9VUP0</accession>
<dbReference type="InterPro" id="IPR017884">
    <property type="entry name" value="SANT_dom"/>
</dbReference>
<organism evidence="12 13">
    <name type="scientific">Gryllus longicercus</name>
    <dbReference type="NCBI Taxonomy" id="2509291"/>
    <lineage>
        <taxon>Eukaryota</taxon>
        <taxon>Metazoa</taxon>
        <taxon>Ecdysozoa</taxon>
        <taxon>Arthropoda</taxon>
        <taxon>Hexapoda</taxon>
        <taxon>Insecta</taxon>
        <taxon>Pterygota</taxon>
        <taxon>Neoptera</taxon>
        <taxon>Polyneoptera</taxon>
        <taxon>Orthoptera</taxon>
        <taxon>Ensifera</taxon>
        <taxon>Gryllidea</taxon>
        <taxon>Grylloidea</taxon>
        <taxon>Gryllidae</taxon>
        <taxon>Gryllinae</taxon>
        <taxon>Gryllus</taxon>
    </lineage>
</organism>
<dbReference type="InterPro" id="IPR032450">
    <property type="entry name" value="SMARCC_N"/>
</dbReference>
<dbReference type="InterPro" id="IPR032448">
    <property type="entry name" value="SWIRM-assoc"/>
</dbReference>
<dbReference type="FunFam" id="1.10.10.60:FF:000014">
    <property type="entry name" value="SWI/SNF complex subunit SMARCC2 isoform C"/>
    <property type="match status" value="1"/>
</dbReference>
<feature type="domain" description="Myb-like" evidence="8">
    <location>
        <begin position="586"/>
        <end position="628"/>
    </location>
</feature>
<dbReference type="Gene3D" id="1.10.10.10">
    <property type="entry name" value="Winged helix-like DNA-binding domain superfamily/Winged helix DNA-binding domain"/>
    <property type="match status" value="1"/>
</dbReference>
<dbReference type="SUPFAM" id="SSF52113">
    <property type="entry name" value="BRCT domain"/>
    <property type="match status" value="1"/>
</dbReference>
<dbReference type="SUPFAM" id="SSF46689">
    <property type="entry name" value="Homeodomain-like"/>
    <property type="match status" value="2"/>
</dbReference>
<dbReference type="Pfam" id="PF04433">
    <property type="entry name" value="SWIRM"/>
    <property type="match status" value="1"/>
</dbReference>
<keyword evidence="4" id="KW-0804">Transcription</keyword>
<evidence type="ECO:0000256" key="3">
    <source>
        <dbReference type="ARBA" id="ARBA00023015"/>
    </source>
</evidence>
<dbReference type="PANTHER" id="PTHR15381:SF1">
    <property type="entry name" value="CHONDROITIN SULFATE PROTEOGLYCAN 5"/>
    <property type="match status" value="1"/>
</dbReference>
<protein>
    <recommendedName>
        <fullName evidence="14">SWI/SNF complex subunit SMARCC2</fullName>
    </recommendedName>
</protein>
<feature type="domain" description="SANT" evidence="10">
    <location>
        <begin position="581"/>
        <end position="632"/>
    </location>
</feature>
<evidence type="ECO:0000256" key="2">
    <source>
        <dbReference type="ARBA" id="ARBA00022853"/>
    </source>
</evidence>
<feature type="domain" description="Chromo" evidence="11">
    <location>
        <begin position="2"/>
        <end position="275"/>
    </location>
</feature>
<dbReference type="FunFam" id="1.10.10.10:FF:000020">
    <property type="entry name" value="SWI/SNF complex subunit SMARCC2 isoform c"/>
    <property type="match status" value="1"/>
</dbReference>
<evidence type="ECO:0000259" key="8">
    <source>
        <dbReference type="PROSITE" id="PS50090"/>
    </source>
</evidence>
<dbReference type="GO" id="GO:0048858">
    <property type="term" value="P:cell projection morphogenesis"/>
    <property type="evidence" value="ECO:0007669"/>
    <property type="project" value="TreeGrafter"/>
</dbReference>
<gene>
    <name evidence="12" type="ORF">R5R35_005053</name>
</gene>
<sequence length="921" mass="105036">MMAIAPRNNGGPDVNFFESPETILEFENVRIWVQKNFRKYIQGDILTNKSVATLVMQMIQFQEDNLGKNVSQPPITRIPMRCFLDLKPRGALCHILGTAYKFKSEQGWRRFDFQSPSRLVRHLEMFMNMTSVLVHYNLLVMPIVFIRADVDKALANKIRDIVKRHAGIIAETEERATHIIYPPCEQMDEEYARPIMKWGQMVMLHWFYFPDSHNSWIKINLPTDPPKSPKSFYGPWRVAAMWVIDMEQYNEWMTEEDYEVDGDGKKKIHSSSLSISGLMCYSSHNGTEKKTRGKRHSQSPLALTRRKSLRNSRNAHKKLKGMDQTNDTISDEEDGAVKNNVDPPFPGIVSAFNESDLQPTATETTCELNNKLDTEEDCLQKDRNCNGNAEKSFVEQEIPDYLNTQSSIIIPSYSAWFDYNSIHSVEKRALPEFFNSKSKSKTPEMYLAYRNFMIDTYRLNPTEYLTSTACRRNLAGDACAIMRVHAFLEQWGLINYQVDSEYTPTPLGPSSTSHFDVLIDTPSGLQSTNLSIPQQLSAKNFPFEKMDSMAKYASDVGKNFGLKLDQYAKKHPVLRNKTASNHTRDWTDQETLLLLEGLEMYKDDWNKVSEHVGSRTQDECILHFLRLPIEDPYLEDHEKGAGLLGPLIYQPIPFSQTGNPIMSTVAFLASIVDPQIASCAVKAAMTEFANIKGETPLLIKNVQQNFIEISQRKQFDLAKGQLYNYSFGSVSEKKDEKQENQIDDQILKNPMKDIDENRIKDNIIQESGSITEKKNICQESALQGNQPGENMSSTESKNLAKDAELQSAAAGALASAAVKAKYLASLTDGKIKSLVTSLIDMQIKKLEMKLLHFEELESILHIEHEILEGQQQQLIKERQKFYLEQIKFAESQAFLIAQQQFASSNAFKLGQNPHQAIFFSR</sequence>
<dbReference type="Pfam" id="PF16498">
    <property type="entry name" value="SWIRM-assoc_3"/>
    <property type="match status" value="1"/>
</dbReference>
<keyword evidence="5" id="KW-0539">Nucleus</keyword>
<evidence type="ECO:0008006" key="14">
    <source>
        <dbReference type="Google" id="ProtNLM"/>
    </source>
</evidence>
<dbReference type="Pfam" id="PF16495">
    <property type="entry name" value="SWIRM-assoc_1"/>
    <property type="match status" value="1"/>
</dbReference>
<evidence type="ECO:0000259" key="11">
    <source>
        <dbReference type="PROSITE" id="PS52032"/>
    </source>
</evidence>
<evidence type="ECO:0000256" key="7">
    <source>
        <dbReference type="SAM" id="MobiDB-lite"/>
    </source>
</evidence>
<dbReference type="GO" id="GO:0006325">
    <property type="term" value="P:chromatin organization"/>
    <property type="evidence" value="ECO:0007669"/>
    <property type="project" value="UniProtKB-KW"/>
</dbReference>
<evidence type="ECO:0000256" key="4">
    <source>
        <dbReference type="ARBA" id="ARBA00023163"/>
    </source>
</evidence>
<dbReference type="PROSITE" id="PS50934">
    <property type="entry name" value="SWIRM"/>
    <property type="match status" value="1"/>
</dbReference>
<name>A0AAN9VUP0_9ORTH</name>
<feature type="domain" description="SWIRM" evidence="9">
    <location>
        <begin position="408"/>
        <end position="505"/>
    </location>
</feature>
<dbReference type="InterPro" id="IPR007526">
    <property type="entry name" value="SWIRM"/>
</dbReference>
<evidence type="ECO:0000256" key="6">
    <source>
        <dbReference type="ARBA" id="ARBA00049655"/>
    </source>
</evidence>
<dbReference type="PROSITE" id="PS51293">
    <property type="entry name" value="SANT"/>
    <property type="match status" value="1"/>
</dbReference>
<dbReference type="Pfam" id="PF00249">
    <property type="entry name" value="Myb_DNA-binding"/>
    <property type="match status" value="1"/>
</dbReference>
<feature type="region of interest" description="Disordered" evidence="7">
    <location>
        <begin position="284"/>
        <end position="338"/>
    </location>
</feature>
<dbReference type="PANTHER" id="PTHR15381">
    <property type="entry name" value="CHONDROITIN SULFATE PROTEOGLYCAN 5 -RELATED"/>
    <property type="match status" value="1"/>
</dbReference>
<evidence type="ECO:0000256" key="5">
    <source>
        <dbReference type="ARBA" id="ARBA00023242"/>
    </source>
</evidence>
<evidence type="ECO:0000259" key="9">
    <source>
        <dbReference type="PROSITE" id="PS50934"/>
    </source>
</evidence>
<reference evidence="12 13" key="1">
    <citation type="submission" date="2024-03" db="EMBL/GenBank/DDBJ databases">
        <title>The genome assembly and annotation of the cricket Gryllus longicercus Weissman &amp; Gray.</title>
        <authorList>
            <person name="Szrajer S."/>
            <person name="Gray D."/>
            <person name="Ylla G."/>
        </authorList>
    </citation>
    <scope>NUCLEOTIDE SEQUENCE [LARGE SCALE GENOMIC DNA]</scope>
    <source>
        <strain evidence="12">DAG 2021-001</strain>
        <tissue evidence="12">Whole body minus gut</tissue>
    </source>
</reference>
<dbReference type="AlphaFoldDB" id="A0AAN9VUP0"/>
<dbReference type="InterPro" id="IPR036388">
    <property type="entry name" value="WH-like_DNA-bd_sf"/>
</dbReference>
<comment type="subcellular location">
    <subcellularLocation>
        <location evidence="1">Nucleus</location>
    </subcellularLocation>
</comment>
<dbReference type="Pfam" id="PF16496">
    <property type="entry name" value="SWIRM-assoc_2"/>
    <property type="match status" value="1"/>
</dbReference>
<dbReference type="InterPro" id="IPR001005">
    <property type="entry name" value="SANT/Myb"/>
</dbReference>
<dbReference type="SMART" id="SM00717">
    <property type="entry name" value="SANT"/>
    <property type="match status" value="1"/>
</dbReference>
<dbReference type="GO" id="GO:0006355">
    <property type="term" value="P:regulation of DNA-templated transcription"/>
    <property type="evidence" value="ECO:0007669"/>
    <property type="project" value="UniProtKB-ARBA"/>
</dbReference>
<comment type="similarity">
    <text evidence="6">Belongs to the SMARCC family.</text>
</comment>
<keyword evidence="13" id="KW-1185">Reference proteome</keyword>
<evidence type="ECO:0000256" key="1">
    <source>
        <dbReference type="ARBA" id="ARBA00004123"/>
    </source>
</evidence>
<dbReference type="Proteomes" id="UP001378592">
    <property type="component" value="Unassembled WGS sequence"/>
</dbReference>
<dbReference type="InterPro" id="IPR032451">
    <property type="entry name" value="SMARCC_C"/>
</dbReference>
<dbReference type="PROSITE" id="PS52032">
    <property type="entry name" value="MARR_BRCT_CHROMO"/>
    <property type="match status" value="1"/>
</dbReference>
<keyword evidence="2" id="KW-0156">Chromatin regulator</keyword>
<dbReference type="InterPro" id="IPR036420">
    <property type="entry name" value="BRCT_dom_sf"/>
</dbReference>
<feature type="compositionally biased region" description="Basic residues" evidence="7">
    <location>
        <begin position="304"/>
        <end position="319"/>
    </location>
</feature>
<evidence type="ECO:0000313" key="13">
    <source>
        <dbReference type="Proteomes" id="UP001378592"/>
    </source>
</evidence>
<evidence type="ECO:0000259" key="10">
    <source>
        <dbReference type="PROSITE" id="PS51293"/>
    </source>
</evidence>
<dbReference type="GO" id="GO:0045202">
    <property type="term" value="C:synapse"/>
    <property type="evidence" value="ECO:0007669"/>
    <property type="project" value="TreeGrafter"/>
</dbReference>
<evidence type="ECO:0000313" key="12">
    <source>
        <dbReference type="EMBL" id="KAK7868430.1"/>
    </source>
</evidence>
<dbReference type="EMBL" id="JAZDUA010000095">
    <property type="protein sequence ID" value="KAK7868430.1"/>
    <property type="molecule type" value="Genomic_DNA"/>
</dbReference>
<proteinExistence type="inferred from homology"/>
<dbReference type="InterPro" id="IPR049898">
    <property type="entry name" value="MARR_BRCT_CHROMO"/>
</dbReference>
<dbReference type="PROSITE" id="PS50090">
    <property type="entry name" value="MYB_LIKE"/>
    <property type="match status" value="1"/>
</dbReference>
<dbReference type="Gene3D" id="1.10.10.60">
    <property type="entry name" value="Homeodomain-like"/>
    <property type="match status" value="1"/>
</dbReference>
<comment type="caution">
    <text evidence="12">The sequence shown here is derived from an EMBL/GenBank/DDBJ whole genome shotgun (WGS) entry which is preliminary data.</text>
</comment>
<keyword evidence="3" id="KW-0805">Transcription regulation</keyword>